<dbReference type="AlphaFoldDB" id="A0A193SHK3"/>
<evidence type="ECO:0000313" key="2">
    <source>
        <dbReference type="Proteomes" id="UP000239025"/>
    </source>
</evidence>
<proteinExistence type="predicted"/>
<name>A0A193SHK3_9PSED</name>
<keyword evidence="2" id="KW-1185">Reference proteome</keyword>
<evidence type="ECO:0000313" key="1">
    <source>
        <dbReference type="EMBL" id="SOS14087.1"/>
    </source>
</evidence>
<dbReference type="RefSeq" id="WP_157893883.1">
    <property type="nucleotide sequence ID" value="NZ_LT222319.1"/>
</dbReference>
<dbReference type="EMBL" id="LT963395">
    <property type="protein sequence ID" value="SOS14087.1"/>
    <property type="molecule type" value="Genomic_DNA"/>
</dbReference>
<sequence length="225" mass="25642">MAAYTVTPNLAKSSYVESMKEMHKAYFSVVCWHAEVISSKDDIFASRSSFIDDVWLRISEAVSDLSSSLFNWINGSYKACRIMLRSSIENFVRAIAAIEQPGILKEKNVYKLFEFSAKLQVFTAHSTIKCYFDQLHSDYKILCRDTHTASFENMEQITSLDGLPVYAKAKAVSAKDLYVRVSQGFTVMVCLLLNAEFHKMHHRNRENILNAVPKSIRPLIADFNC</sequence>
<dbReference type="Proteomes" id="UP000239025">
    <property type="component" value="Chromosome 1"/>
</dbReference>
<accession>A0A193SHK3</accession>
<gene>
    <name evidence="1" type="ORF">PL963_00107</name>
</gene>
<reference evidence="2" key="1">
    <citation type="submission" date="2017-11" db="EMBL/GenBank/DDBJ databases">
        <authorList>
            <person name="Blom J."/>
        </authorList>
    </citation>
    <scope>NUCLEOTIDE SEQUENCE [LARGE SCALE GENOMIC DNA]</scope>
</reference>
<protein>
    <submittedName>
        <fullName evidence="1">Uncharacterized protein</fullName>
    </submittedName>
</protein>
<organism evidence="1 2">
    <name type="scientific">Pseudomonas cerasi</name>
    <dbReference type="NCBI Taxonomy" id="1583341"/>
    <lineage>
        <taxon>Bacteria</taxon>
        <taxon>Pseudomonadati</taxon>
        <taxon>Pseudomonadota</taxon>
        <taxon>Gammaproteobacteria</taxon>
        <taxon>Pseudomonadales</taxon>
        <taxon>Pseudomonadaceae</taxon>
        <taxon>Pseudomonas</taxon>
    </lineage>
</organism>